<name>A0AAW5RG98_ACIJU</name>
<keyword evidence="1" id="KW-0812">Transmembrane</keyword>
<keyword evidence="1" id="KW-0472">Membrane</keyword>
<dbReference type="RefSeq" id="WP_126132143.1">
    <property type="nucleotide sequence ID" value="NZ_CABFLT010000025.1"/>
</dbReference>
<protein>
    <recommendedName>
        <fullName evidence="4">LysM domain-containing protein</fullName>
    </recommendedName>
</protein>
<feature type="transmembrane region" description="Helical" evidence="1">
    <location>
        <begin position="409"/>
        <end position="430"/>
    </location>
</feature>
<evidence type="ECO:0000313" key="3">
    <source>
        <dbReference type="Proteomes" id="UP001208534"/>
    </source>
</evidence>
<reference evidence="2" key="1">
    <citation type="submission" date="2021-06" db="EMBL/GenBank/DDBJ databases">
        <title>Propagation of a rapidly emergent carbapenem-resistant Acinetobacter baumannii lineage by various extra-hospital transmission networks.</title>
        <authorList>
            <person name="Calix J."/>
        </authorList>
    </citation>
    <scope>NUCLEOTIDE SEQUENCE</scope>
    <source>
        <strain evidence="2">WU_MDCI_Aw63</strain>
    </source>
</reference>
<gene>
    <name evidence="2" type="ORF">KTH64_15565</name>
</gene>
<feature type="transmembrane region" description="Helical" evidence="1">
    <location>
        <begin position="436"/>
        <end position="465"/>
    </location>
</feature>
<keyword evidence="1" id="KW-1133">Transmembrane helix</keyword>
<sequence length="473" mass="52712">MHHSRLKLNVQAPLKLKDLTYKFVVHNKSTNKQTIFEGRFDEQGFTQWYEIHNINTVLIYEVYIRGEPLQKISAKAYSTKSNWSAFSIKTTSAITKKTTENIKEIYLNDGKVGWYLVKQKETMMDWSKRVFKRPLTCSDWDVLRSNNAHIENIAPIKILIPGQILILSNSTTAKDLADYRVKASQAESKLKSLLKDSSFDPLYFANTYDQLQEIKKQSDLVGFVKEPITPDFHELFAENLKKDPFVFAAKEGVDSAVNLIGHANKEAASSYTALLKYMDYEKSIKSKISTRRHFAGFERQYASDIKRMNQAAGQKFFSWNHGINYKNDRDAIRRTVFVRAKNNSSIDEYIKNMDETSKVSKGLKYGGRLVFAWDIISSGQSVADAYKTGDSEATRKEIIKQTGKIEGGLIGGVLGAKAGAAVGAIVIGVAGGTVGLPVLVVLGVAGVVFTLGGGYLGGVTGATIAEYSYERLK</sequence>
<dbReference type="EMBL" id="JAHPRE010000084">
    <property type="protein sequence ID" value="MCU4398326.1"/>
    <property type="molecule type" value="Genomic_DNA"/>
</dbReference>
<dbReference type="Proteomes" id="UP001208534">
    <property type="component" value="Unassembled WGS sequence"/>
</dbReference>
<dbReference type="AlphaFoldDB" id="A0AAW5RG98"/>
<evidence type="ECO:0000256" key="1">
    <source>
        <dbReference type="SAM" id="Phobius"/>
    </source>
</evidence>
<comment type="caution">
    <text evidence="2">The sequence shown here is derived from an EMBL/GenBank/DDBJ whole genome shotgun (WGS) entry which is preliminary data.</text>
</comment>
<evidence type="ECO:0008006" key="4">
    <source>
        <dbReference type="Google" id="ProtNLM"/>
    </source>
</evidence>
<proteinExistence type="predicted"/>
<accession>A0AAW5RG98</accession>
<organism evidence="2 3">
    <name type="scientific">Acinetobacter junii</name>
    <dbReference type="NCBI Taxonomy" id="40215"/>
    <lineage>
        <taxon>Bacteria</taxon>
        <taxon>Pseudomonadati</taxon>
        <taxon>Pseudomonadota</taxon>
        <taxon>Gammaproteobacteria</taxon>
        <taxon>Moraxellales</taxon>
        <taxon>Moraxellaceae</taxon>
        <taxon>Acinetobacter</taxon>
    </lineage>
</organism>
<evidence type="ECO:0000313" key="2">
    <source>
        <dbReference type="EMBL" id="MCU4398326.1"/>
    </source>
</evidence>